<evidence type="ECO:0000313" key="1">
    <source>
        <dbReference type="EMBL" id="ETR67604.1"/>
    </source>
</evidence>
<dbReference type="EMBL" id="ATBP01001301">
    <property type="protein sequence ID" value="ETR67604.1"/>
    <property type="molecule type" value="Genomic_DNA"/>
</dbReference>
<gene>
    <name evidence="1" type="ORF">OMM_11412</name>
</gene>
<reference evidence="2" key="1">
    <citation type="submission" date="2012-11" db="EMBL/GenBank/DDBJ databases">
        <authorList>
            <person name="Lucero-Rivera Y.E."/>
            <person name="Tovar-Ramirez D."/>
        </authorList>
    </citation>
    <scope>NUCLEOTIDE SEQUENCE [LARGE SCALE GENOMIC DNA]</scope>
    <source>
        <strain evidence="2">Araruama</strain>
    </source>
</reference>
<dbReference type="Proteomes" id="UP000189670">
    <property type="component" value="Unassembled WGS sequence"/>
</dbReference>
<protein>
    <submittedName>
        <fullName evidence="1">Uncharacterized protein</fullName>
    </submittedName>
</protein>
<evidence type="ECO:0000313" key="2">
    <source>
        <dbReference type="Proteomes" id="UP000189670"/>
    </source>
</evidence>
<feature type="non-terminal residue" evidence="1">
    <location>
        <position position="1"/>
    </location>
</feature>
<dbReference type="AlphaFoldDB" id="A0A1V1NYG7"/>
<name>A0A1V1NYG7_9BACT</name>
<organism evidence="1 2">
    <name type="scientific">Candidatus Magnetoglobus multicellularis str. Araruama</name>
    <dbReference type="NCBI Taxonomy" id="890399"/>
    <lineage>
        <taxon>Bacteria</taxon>
        <taxon>Pseudomonadati</taxon>
        <taxon>Thermodesulfobacteriota</taxon>
        <taxon>Desulfobacteria</taxon>
        <taxon>Desulfobacterales</taxon>
        <taxon>Desulfobacteraceae</taxon>
        <taxon>Candidatus Magnetoglobus</taxon>
    </lineage>
</organism>
<accession>A0A1V1NYG7</accession>
<comment type="caution">
    <text evidence="1">The sequence shown here is derived from an EMBL/GenBank/DDBJ whole genome shotgun (WGS) entry which is preliminary data.</text>
</comment>
<proteinExistence type="predicted"/>
<sequence length="100" mass="11539">ELILYLFLILVGNRYGISWYAYDKICAILRITLDEYIDARNSLIDKDLIVFNGHTFQVLSLPQKPVLTDLPSLNTKDDMRRHDPATVRKLIVESFRGASQ</sequence>